<dbReference type="GeneID" id="5745501"/>
<feature type="domain" description="Gp28/Gp37-like" evidence="1">
    <location>
        <begin position="26"/>
        <end position="512"/>
    </location>
</feature>
<evidence type="ECO:0000313" key="2">
    <source>
        <dbReference type="EMBL" id="ABF57501.1"/>
    </source>
</evidence>
<dbReference type="OrthoDB" id="1419at10239"/>
<dbReference type="KEGG" id="vg:5745501"/>
<dbReference type="RefSeq" id="YP_001468949.1">
    <property type="nucleotide sequence ID" value="NC_009816.1"/>
</dbReference>
<proteinExistence type="predicted"/>
<sequence length="542" mass="61167">MNIDPEYSFYNFRSEPQREALNYSVEIEIRDGWGNLVGEVTDYTSCNFVFNGDIKDVEASGFTIAGTSPWARTIMRSNRKQTLVHILLRRDDKIVKIWTGRVERASRKMEGPQGSITVDLISDKAWYGFILAQNSPFTQLWIQQKKDIQTGTAIHVMKKFLARNLTRIAYQSEGRIIGNINAALKSDFLGDQTKWPGLQSWMWPVTLVPSLPATDKTPFVVLQSRMTDMATLFSEACKDYNLYPRAHFHVPGRDTAPANLPMSRAGVWLDIEDKDKARSRGEKPDFFQQFTRETFIFLRGLFGRYDTPRELSSESIDDLKTWFGSQPDDPWVIFRYSPQHWSNIEINAYSPKVSRSVSGGKSPEAVNQGIQFLINKGIQLLGASVGLPLPDLLSGELNDILFAYRDAQDKEMRDQLGPFTFYEEMSGGSVSAYGIEASQDLRKSRGDAMGYRTATFTADSASFPPFLPFEDFDIMDQVGFEDPSEDDIQLERVKQIEVSVGRDGVTFATSLGESDRPEDPIAIQQRRNQLLLAGLLAVANAD</sequence>
<evidence type="ECO:0000313" key="3">
    <source>
        <dbReference type="Proteomes" id="UP000002414"/>
    </source>
</evidence>
<reference evidence="2 3" key="1">
    <citation type="journal article" date="2008" name="Virology">
        <title>Genome sequence of the lytic bacteriophage P1201 from Corynebacterium glutamicum NCHU 87078: Evolutionary relationships to phages from Corynebacterineae.</title>
        <authorList>
            <person name="Chen C.L."/>
            <person name="Pan T.Y."/>
            <person name="Kan S.C."/>
            <person name="Kuan Y.C."/>
            <person name="Hong L.Y."/>
            <person name="Chiu K.R."/>
            <person name="Sheu C.S."/>
            <person name="Yang J.S."/>
            <person name="Hsu W.H."/>
            <person name="Hu H.Y."/>
        </authorList>
    </citation>
    <scope>NUCLEOTIDE SEQUENCE</scope>
</reference>
<accession>A7IYB8</accession>
<dbReference type="Pfam" id="PF14594">
    <property type="entry name" value="Sipho_Gp37"/>
    <property type="match status" value="1"/>
</dbReference>
<name>A7IYB8_9CAUD</name>
<protein>
    <submittedName>
        <fullName evidence="2">Putative minor tail subunit</fullName>
    </submittedName>
</protein>
<dbReference type="EMBL" id="DQ499600">
    <property type="protein sequence ID" value="ABF57501.1"/>
    <property type="molecule type" value="Genomic_DNA"/>
</dbReference>
<dbReference type="InterPro" id="IPR029432">
    <property type="entry name" value="Gp28/Gp37-like_dom"/>
</dbReference>
<organism evidence="2 3">
    <name type="scientific">Corynebacterium phage P1201</name>
    <dbReference type="NCBI Taxonomy" id="384848"/>
    <lineage>
        <taxon>Viruses</taxon>
        <taxon>Duplodnaviria</taxon>
        <taxon>Heunggongvirae</taxon>
        <taxon>Uroviricota</taxon>
        <taxon>Caudoviricetes</taxon>
        <taxon>Zierdtviridae</taxon>
        <taxon>Toshachvirinae</taxon>
        <taxon>Chunghsingvirus</taxon>
        <taxon>Chunghsingvirus P1201</taxon>
        <taxon>Corynebacterium virus P1201</taxon>
    </lineage>
</organism>
<keyword evidence="3" id="KW-1185">Reference proteome</keyword>
<dbReference type="Proteomes" id="UP000002414">
    <property type="component" value="Segment"/>
</dbReference>
<evidence type="ECO:0000259" key="1">
    <source>
        <dbReference type="Pfam" id="PF14594"/>
    </source>
</evidence>